<dbReference type="OrthoDB" id="5771277at2"/>
<gene>
    <name evidence="2" type="ORF">SAMN05421757_102788</name>
</gene>
<reference evidence="2 3" key="1">
    <citation type="submission" date="2017-06" db="EMBL/GenBank/DDBJ databases">
        <authorList>
            <person name="Kim H.J."/>
            <person name="Triplett B.A."/>
        </authorList>
    </citation>
    <scope>NUCLEOTIDE SEQUENCE [LARGE SCALE GENOMIC DNA]</scope>
    <source>
        <strain evidence="2 3">DSM 29339</strain>
    </source>
</reference>
<dbReference type="Proteomes" id="UP000198426">
    <property type="component" value="Unassembled WGS sequence"/>
</dbReference>
<evidence type="ECO:0000256" key="1">
    <source>
        <dbReference type="SAM" id="MobiDB-lite"/>
    </source>
</evidence>
<evidence type="ECO:0000313" key="3">
    <source>
        <dbReference type="Proteomes" id="UP000198426"/>
    </source>
</evidence>
<dbReference type="AlphaFoldDB" id="A0A239FQ63"/>
<dbReference type="InterPro" id="IPR042230">
    <property type="entry name" value="CusF_sf"/>
</dbReference>
<keyword evidence="3" id="KW-1185">Reference proteome</keyword>
<sequence length="167" mass="17492">MLRVPAPDADTAGRANLERPCLDPATENGLDEPGTPYSVALDWGDRMATATHDVLESLDWPAMTSRFRGRAGAFATALGADGRLGLLDHGVAATETGMALAVTPDGKLPLEHGPIPDLLGWQAMTMHLRLLEGTGITGGVSSGDEVTTMLIKGDDGMYVVGAILPNW</sequence>
<accession>A0A239FQ63</accession>
<evidence type="ECO:0000313" key="2">
    <source>
        <dbReference type="EMBL" id="SNS59041.1"/>
    </source>
</evidence>
<dbReference type="RefSeq" id="WP_141134844.1">
    <property type="nucleotide sequence ID" value="NZ_FZOY01000002.1"/>
</dbReference>
<dbReference type="EMBL" id="FZOY01000002">
    <property type="protein sequence ID" value="SNS59041.1"/>
    <property type="molecule type" value="Genomic_DNA"/>
</dbReference>
<dbReference type="Gene3D" id="2.40.50.320">
    <property type="entry name" value="Copper binding periplasmic protein CusF"/>
    <property type="match status" value="1"/>
</dbReference>
<proteinExistence type="predicted"/>
<name>A0A239FQ63_9RHOB</name>
<feature type="region of interest" description="Disordered" evidence="1">
    <location>
        <begin position="1"/>
        <end position="37"/>
    </location>
</feature>
<organism evidence="2 3">
    <name type="scientific">Tropicimonas sediminicola</name>
    <dbReference type="NCBI Taxonomy" id="1031541"/>
    <lineage>
        <taxon>Bacteria</taxon>
        <taxon>Pseudomonadati</taxon>
        <taxon>Pseudomonadota</taxon>
        <taxon>Alphaproteobacteria</taxon>
        <taxon>Rhodobacterales</taxon>
        <taxon>Roseobacteraceae</taxon>
        <taxon>Tropicimonas</taxon>
    </lineage>
</organism>
<dbReference type="Pfam" id="PF11604">
    <property type="entry name" value="CusF_Ec"/>
    <property type="match status" value="1"/>
</dbReference>
<protein>
    <submittedName>
        <fullName evidence="2">Membrane fusion protein, Cu(I)/Ag(I) efflux system</fullName>
    </submittedName>
</protein>
<dbReference type="InterPro" id="IPR021647">
    <property type="entry name" value="CusF_Ec"/>
</dbReference>